<keyword evidence="3" id="KW-1185">Reference proteome</keyword>
<dbReference type="Gene3D" id="1.25.40.20">
    <property type="entry name" value="Ankyrin repeat-containing domain"/>
    <property type="match status" value="2"/>
</dbReference>
<dbReference type="InterPro" id="IPR051616">
    <property type="entry name" value="Cul2-RING_E3_ligase_SR"/>
</dbReference>
<accession>A0A4Y7JAF7</accession>
<evidence type="ECO:0000313" key="2">
    <source>
        <dbReference type="EMBL" id="RZC56921.1"/>
    </source>
</evidence>
<organism evidence="2 3">
    <name type="scientific">Papaver somniferum</name>
    <name type="common">Opium poppy</name>
    <dbReference type="NCBI Taxonomy" id="3469"/>
    <lineage>
        <taxon>Eukaryota</taxon>
        <taxon>Viridiplantae</taxon>
        <taxon>Streptophyta</taxon>
        <taxon>Embryophyta</taxon>
        <taxon>Tracheophyta</taxon>
        <taxon>Spermatophyta</taxon>
        <taxon>Magnoliopsida</taxon>
        <taxon>Ranunculales</taxon>
        <taxon>Papaveraceae</taxon>
        <taxon>Papaveroideae</taxon>
        <taxon>Papaver</taxon>
    </lineage>
</organism>
<dbReference type="SMART" id="SM00248">
    <property type="entry name" value="ANK"/>
    <property type="match status" value="2"/>
</dbReference>
<dbReference type="PROSITE" id="PS50297">
    <property type="entry name" value="ANK_REP_REGION"/>
    <property type="match status" value="1"/>
</dbReference>
<feature type="repeat" description="ANK" evidence="1">
    <location>
        <begin position="182"/>
        <end position="214"/>
    </location>
</feature>
<dbReference type="Pfam" id="PF00023">
    <property type="entry name" value="Ank"/>
    <property type="match status" value="1"/>
</dbReference>
<proteinExistence type="predicted"/>
<gene>
    <name evidence="2" type="ORF">C5167_015780</name>
</gene>
<evidence type="ECO:0000313" key="3">
    <source>
        <dbReference type="Proteomes" id="UP000316621"/>
    </source>
</evidence>
<sequence>MFLKYLIEEMKLDIDVKDNSFRRWWRPAIVVVCVGCFWWDGGGGPTTLLIGHNGVISLLLSKGISIDVSNGFGSPLHLACAFGQHDTVNLLLDHNACPNLLFHEVATSVIHPLHILAMRGEFTQAQFALPRGGDFSHPSFTHLGNAWRIYSSGDGVFVAHNYLGTYWHLLVAAGADTNGGPDGVKALPLAAKVGIIQIIKLLVEAGAGPNFTDMCGLKSVKEAALDGNRQGVEIHFPEHMWMGALMGWFLKRRFFLRQNKWEGVHSVGMITVWHYVGAGLSDKSLHFVYLSKGDFSLEEL</sequence>
<protein>
    <submittedName>
        <fullName evidence="2">Uncharacterized protein</fullName>
    </submittedName>
</protein>
<dbReference type="AlphaFoldDB" id="A0A4Y7JAF7"/>
<reference evidence="2 3" key="1">
    <citation type="journal article" date="2018" name="Science">
        <title>The opium poppy genome and morphinan production.</title>
        <authorList>
            <person name="Guo L."/>
            <person name="Winzer T."/>
            <person name="Yang X."/>
            <person name="Li Y."/>
            <person name="Ning Z."/>
            <person name="He Z."/>
            <person name="Teodor R."/>
            <person name="Lu Y."/>
            <person name="Bowser T.A."/>
            <person name="Graham I.A."/>
            <person name="Ye K."/>
        </authorList>
    </citation>
    <scope>NUCLEOTIDE SEQUENCE [LARGE SCALE GENOMIC DNA]</scope>
    <source>
        <strain evidence="3">cv. HN1</strain>
        <tissue evidence="2">Leaves</tissue>
    </source>
</reference>
<dbReference type="PANTHER" id="PTHR46224:SF6">
    <property type="entry name" value="ANKYRIN REPEAT FAMILY PROTEIN"/>
    <property type="match status" value="1"/>
</dbReference>
<dbReference type="PROSITE" id="PS50088">
    <property type="entry name" value="ANK_REPEAT"/>
    <property type="match status" value="1"/>
</dbReference>
<dbReference type="InterPro" id="IPR036770">
    <property type="entry name" value="Ankyrin_rpt-contain_sf"/>
</dbReference>
<evidence type="ECO:0000256" key="1">
    <source>
        <dbReference type="PROSITE-ProRule" id="PRU00023"/>
    </source>
</evidence>
<dbReference type="PANTHER" id="PTHR46224">
    <property type="entry name" value="ANKYRIN REPEAT FAMILY PROTEIN"/>
    <property type="match status" value="1"/>
</dbReference>
<dbReference type="SUPFAM" id="SSF48403">
    <property type="entry name" value="Ankyrin repeat"/>
    <property type="match status" value="1"/>
</dbReference>
<name>A0A4Y7JAF7_PAPSO</name>
<dbReference type="STRING" id="3469.A0A4Y7JAF7"/>
<keyword evidence="1" id="KW-0040">ANK repeat</keyword>
<dbReference type="Gramene" id="RZC56921">
    <property type="protein sequence ID" value="RZC56921"/>
    <property type="gene ID" value="C5167_015780"/>
</dbReference>
<dbReference type="Proteomes" id="UP000316621">
    <property type="component" value="Chromosome 3"/>
</dbReference>
<dbReference type="EMBL" id="CM010717">
    <property type="protein sequence ID" value="RZC56921.1"/>
    <property type="molecule type" value="Genomic_DNA"/>
</dbReference>
<dbReference type="InterPro" id="IPR002110">
    <property type="entry name" value="Ankyrin_rpt"/>
</dbReference>